<name>A0A9P5Z162_9AGAR</name>
<gene>
    <name evidence="1" type="ORF">BDN70DRAFT_922036</name>
</gene>
<protein>
    <recommendedName>
        <fullName evidence="3">F-box domain-containing protein</fullName>
    </recommendedName>
</protein>
<accession>A0A9P5Z162</accession>
<dbReference type="Gene3D" id="3.80.10.10">
    <property type="entry name" value="Ribonuclease Inhibitor"/>
    <property type="match status" value="1"/>
</dbReference>
<evidence type="ECO:0000313" key="1">
    <source>
        <dbReference type="EMBL" id="KAF9478244.1"/>
    </source>
</evidence>
<dbReference type="AlphaFoldDB" id="A0A9P5Z162"/>
<sequence length="406" mass="46224">MPTLPYELNETIIDILANSDDPKLSSTKACALVCHDFHHICRRHLFSSVALCHTGPSEPPPGVTTKATVSKLVKLLRLSPDIGDYIRHLSYSASIKDSTNPELLRTFQKISRLEFLSISHGYYPTWTWPGIDSPLRPALLHLLQLPTLISLDVYRFTNFYLSDLVICTNLERFYFKRLDIDDHAIENLPQRPSQLRKIAIGDGSTRGIMKICEARCADGAPFIDFNKITHLLAKTFYHDIEAHRALFSRCRQLTSVSFSAVGFIRGPRTNFTEFGFFEMVSPSMQTLKSLSVQTDYDHDLGNIDPFNGLCLQLDKMRHRNIIETISVQITTRTRFHGTWAEFDAVLTQSGWPKLQCVSLTLMIHRAHRAEAEELKDEYENSLQVHFPKLSSGNNPIFKFTAQLARP</sequence>
<dbReference type="OrthoDB" id="2745898at2759"/>
<reference evidence="1" key="1">
    <citation type="submission" date="2020-11" db="EMBL/GenBank/DDBJ databases">
        <authorList>
            <consortium name="DOE Joint Genome Institute"/>
            <person name="Ahrendt S."/>
            <person name="Riley R."/>
            <person name="Andreopoulos W."/>
            <person name="Labutti K."/>
            <person name="Pangilinan J."/>
            <person name="Ruiz-Duenas F.J."/>
            <person name="Barrasa J.M."/>
            <person name="Sanchez-Garcia M."/>
            <person name="Camarero S."/>
            <person name="Miyauchi S."/>
            <person name="Serrano A."/>
            <person name="Linde D."/>
            <person name="Babiker R."/>
            <person name="Drula E."/>
            <person name="Ayuso-Fernandez I."/>
            <person name="Pacheco R."/>
            <person name="Padilla G."/>
            <person name="Ferreira P."/>
            <person name="Barriuso J."/>
            <person name="Kellner H."/>
            <person name="Castanera R."/>
            <person name="Alfaro M."/>
            <person name="Ramirez L."/>
            <person name="Pisabarro A.G."/>
            <person name="Kuo A."/>
            <person name="Tritt A."/>
            <person name="Lipzen A."/>
            <person name="He G."/>
            <person name="Yan M."/>
            <person name="Ng V."/>
            <person name="Cullen D."/>
            <person name="Martin F."/>
            <person name="Rosso M.-N."/>
            <person name="Henrissat B."/>
            <person name="Hibbett D."/>
            <person name="Martinez A.T."/>
            <person name="Grigoriev I.V."/>
        </authorList>
    </citation>
    <scope>NUCLEOTIDE SEQUENCE</scope>
    <source>
        <strain evidence="1">CIRM-BRFM 674</strain>
    </source>
</reference>
<evidence type="ECO:0000313" key="2">
    <source>
        <dbReference type="Proteomes" id="UP000807469"/>
    </source>
</evidence>
<comment type="caution">
    <text evidence="1">The sequence shown here is derived from an EMBL/GenBank/DDBJ whole genome shotgun (WGS) entry which is preliminary data.</text>
</comment>
<dbReference type="Proteomes" id="UP000807469">
    <property type="component" value="Unassembled WGS sequence"/>
</dbReference>
<proteinExistence type="predicted"/>
<dbReference type="InterPro" id="IPR032675">
    <property type="entry name" value="LRR_dom_sf"/>
</dbReference>
<evidence type="ECO:0008006" key="3">
    <source>
        <dbReference type="Google" id="ProtNLM"/>
    </source>
</evidence>
<keyword evidence="2" id="KW-1185">Reference proteome</keyword>
<dbReference type="EMBL" id="MU155239">
    <property type="protein sequence ID" value="KAF9478244.1"/>
    <property type="molecule type" value="Genomic_DNA"/>
</dbReference>
<dbReference type="SUPFAM" id="SSF52047">
    <property type="entry name" value="RNI-like"/>
    <property type="match status" value="1"/>
</dbReference>
<organism evidence="1 2">
    <name type="scientific">Pholiota conissans</name>
    <dbReference type="NCBI Taxonomy" id="109636"/>
    <lineage>
        <taxon>Eukaryota</taxon>
        <taxon>Fungi</taxon>
        <taxon>Dikarya</taxon>
        <taxon>Basidiomycota</taxon>
        <taxon>Agaricomycotina</taxon>
        <taxon>Agaricomycetes</taxon>
        <taxon>Agaricomycetidae</taxon>
        <taxon>Agaricales</taxon>
        <taxon>Agaricineae</taxon>
        <taxon>Strophariaceae</taxon>
        <taxon>Pholiota</taxon>
    </lineage>
</organism>